<keyword evidence="3" id="KW-1185">Reference proteome</keyword>
<reference evidence="2" key="1">
    <citation type="submission" date="2022-12" db="EMBL/GenBank/DDBJ databases">
        <authorList>
            <person name="Krivoruchko A.V."/>
            <person name="Elkin A."/>
        </authorList>
    </citation>
    <scope>NUCLEOTIDE SEQUENCE</scope>
    <source>
        <strain evidence="2">IEGM 1388</strain>
    </source>
</reference>
<dbReference type="SUPFAM" id="SSF52091">
    <property type="entry name" value="SpoIIaa-like"/>
    <property type="match status" value="1"/>
</dbReference>
<gene>
    <name evidence="2" type="ORF">O4213_12525</name>
</gene>
<dbReference type="Pfam" id="PF13466">
    <property type="entry name" value="STAS_2"/>
    <property type="match status" value="1"/>
</dbReference>
<name>A0ABT4MVW5_GORRU</name>
<dbReference type="Proteomes" id="UP001067235">
    <property type="component" value="Unassembled WGS sequence"/>
</dbReference>
<dbReference type="RefSeq" id="WP_168187086.1">
    <property type="nucleotide sequence ID" value="NZ_JAPWIE010000003.1"/>
</dbReference>
<evidence type="ECO:0000313" key="3">
    <source>
        <dbReference type="Proteomes" id="UP001067235"/>
    </source>
</evidence>
<accession>A0ABT4MVW5</accession>
<sequence length="129" mass="14060">MTLDSMRTRTDLGPAVAFHPAKWSFAIAVEPVTDRHALVRVRGDVDMVTAPRLLAGINEAISDHTDVTVDLSDVNFFSCAAAEIVLAAYARRPEGFRILAPSRAARRVLDLFADDRLIYDIGVDAAAVH</sequence>
<evidence type="ECO:0000313" key="2">
    <source>
        <dbReference type="EMBL" id="MCZ4550810.1"/>
    </source>
</evidence>
<protein>
    <submittedName>
        <fullName evidence="2">STAS domain-containing protein</fullName>
    </submittedName>
</protein>
<dbReference type="InterPro" id="IPR036513">
    <property type="entry name" value="STAS_dom_sf"/>
</dbReference>
<comment type="caution">
    <text evidence="2">The sequence shown here is derived from an EMBL/GenBank/DDBJ whole genome shotgun (WGS) entry which is preliminary data.</text>
</comment>
<dbReference type="Gene3D" id="3.30.750.24">
    <property type="entry name" value="STAS domain"/>
    <property type="match status" value="1"/>
</dbReference>
<dbReference type="EMBL" id="JAPWIE010000003">
    <property type="protein sequence ID" value="MCZ4550810.1"/>
    <property type="molecule type" value="Genomic_DNA"/>
</dbReference>
<evidence type="ECO:0000259" key="1">
    <source>
        <dbReference type="PROSITE" id="PS50801"/>
    </source>
</evidence>
<dbReference type="InterPro" id="IPR002645">
    <property type="entry name" value="STAS_dom"/>
</dbReference>
<dbReference type="PROSITE" id="PS50801">
    <property type="entry name" value="STAS"/>
    <property type="match status" value="1"/>
</dbReference>
<proteinExistence type="predicted"/>
<feature type="domain" description="STAS" evidence="1">
    <location>
        <begin position="38"/>
        <end position="89"/>
    </location>
</feature>
<organism evidence="2 3">
    <name type="scientific">Gordonia rubripertincta</name>
    <name type="common">Rhodococcus corallinus</name>
    <dbReference type="NCBI Taxonomy" id="36822"/>
    <lineage>
        <taxon>Bacteria</taxon>
        <taxon>Bacillati</taxon>
        <taxon>Actinomycetota</taxon>
        <taxon>Actinomycetes</taxon>
        <taxon>Mycobacteriales</taxon>
        <taxon>Gordoniaceae</taxon>
        <taxon>Gordonia</taxon>
    </lineage>
</organism>
<dbReference type="InterPro" id="IPR058548">
    <property type="entry name" value="MlaB-like_STAS"/>
</dbReference>
<dbReference type="CDD" id="cd07043">
    <property type="entry name" value="STAS_anti-anti-sigma_factors"/>
    <property type="match status" value="1"/>
</dbReference>